<accession>A0A1F7Z318</accession>
<protein>
    <submittedName>
        <fullName evidence="1">Uncharacterized protein</fullName>
    </submittedName>
</protein>
<dbReference type="Proteomes" id="UP000178870">
    <property type="component" value="Unassembled WGS sequence"/>
</dbReference>
<comment type="caution">
    <text evidence="1">The sequence shown here is derived from an EMBL/GenBank/DDBJ whole genome shotgun (WGS) entry which is preliminary data.</text>
</comment>
<dbReference type="AlphaFoldDB" id="A0A1F7Z318"/>
<organism evidence="1 2">
    <name type="scientific">Candidatus Woesebacteria bacterium RIFCSPHIGHO2_01_FULL_44_21</name>
    <dbReference type="NCBI Taxonomy" id="1802503"/>
    <lineage>
        <taxon>Bacteria</taxon>
        <taxon>Candidatus Woeseibacteriota</taxon>
    </lineage>
</organism>
<sequence length="642" mass="72708">MPERSKGKEHKEIIHIPVEELAKDNPQIETPNPTSYDDMVTSFAPGLFDSIKVARVDFVEQGQMVSRWGIVDGNSKTKFAYDHGKEHGITELECYDATQELLRNPRIADRPGIKKNSLSINEYLRAVIPPTREHRDIAARRIAGHITQGWDGLVGQDISREFTASAALSLLNDPRISTSTEFLLARSISKLDTIISNETEEKRQIIQQALVEMNYILQESQLRPGAVYKEIFILVASKDPMIGGAKQALHQMHGVLNLPAFQSKLDELGQRDIATQKITQDKLANLALETMSRLEKGNQDPSLIPTILLDQNLTLEETSEVISSEQVAIRYDEVRQAKRRKDITQSYSELKGSASISDLELELISRFSEINLKREQFKDVAKVIHKTSTTVNNVTNLLLHIESEQDSLTERGVKQTTLDKVGEVLSDNLQNLAASQSHHQLRLRENELNTAYQESLEAIQRDRVIVKTQAQIDSLIRPRLANSFRPEVTAALEKRTFLYLMAHTGEEINNIVPQLIDLDIDLLVRVVDGSVTLQHAKNLQNGRNSEWPLPTELPRKEIPAEIAEIQNLKLSEALNNLIDVMQFIELNPDYLTVENKEKGWQTIVALVKIVHGHPDAKRMIEDYDSLLKKVIRLQEQLTIKRD</sequence>
<gene>
    <name evidence="1" type="ORF">A2803_04715</name>
</gene>
<name>A0A1F7Z318_9BACT</name>
<dbReference type="EMBL" id="MGGP01000001">
    <property type="protein sequence ID" value="OGM33469.1"/>
    <property type="molecule type" value="Genomic_DNA"/>
</dbReference>
<proteinExistence type="predicted"/>
<evidence type="ECO:0000313" key="2">
    <source>
        <dbReference type="Proteomes" id="UP000178870"/>
    </source>
</evidence>
<evidence type="ECO:0000313" key="1">
    <source>
        <dbReference type="EMBL" id="OGM33469.1"/>
    </source>
</evidence>
<reference evidence="1 2" key="1">
    <citation type="journal article" date="2016" name="Nat. Commun.">
        <title>Thousands of microbial genomes shed light on interconnected biogeochemical processes in an aquifer system.</title>
        <authorList>
            <person name="Anantharaman K."/>
            <person name="Brown C.T."/>
            <person name="Hug L.A."/>
            <person name="Sharon I."/>
            <person name="Castelle C.J."/>
            <person name="Probst A.J."/>
            <person name="Thomas B.C."/>
            <person name="Singh A."/>
            <person name="Wilkins M.J."/>
            <person name="Karaoz U."/>
            <person name="Brodie E.L."/>
            <person name="Williams K.H."/>
            <person name="Hubbard S.S."/>
            <person name="Banfield J.F."/>
        </authorList>
    </citation>
    <scope>NUCLEOTIDE SEQUENCE [LARGE SCALE GENOMIC DNA]</scope>
</reference>